<reference evidence="5 6" key="1">
    <citation type="submission" date="2020-08" db="EMBL/GenBank/DDBJ databases">
        <title>Genomic Encyclopedia of Type Strains, Phase IV (KMG-IV): sequencing the most valuable type-strain genomes for metagenomic binning, comparative biology and taxonomic classification.</title>
        <authorList>
            <person name="Goeker M."/>
        </authorList>
    </citation>
    <scope>NUCLEOTIDE SEQUENCE [LARGE SCALE GENOMIC DNA]</scope>
    <source>
        <strain evidence="5 6">DSM 17328</strain>
    </source>
</reference>
<dbReference type="Gene3D" id="3.30.450.80">
    <property type="entry name" value="Transcription factor LuxR-like, autoinducer-binding domain"/>
    <property type="match status" value="1"/>
</dbReference>
<dbReference type="RefSeq" id="WP_341534230.1">
    <property type="nucleotide sequence ID" value="NZ_JACHNZ010000042.1"/>
</dbReference>
<dbReference type="CDD" id="cd06170">
    <property type="entry name" value="LuxR_C_like"/>
    <property type="match status" value="1"/>
</dbReference>
<evidence type="ECO:0000259" key="4">
    <source>
        <dbReference type="PROSITE" id="PS50043"/>
    </source>
</evidence>
<keyword evidence="1" id="KW-0805">Transcription regulation</keyword>
<proteinExistence type="predicted"/>
<dbReference type="Pfam" id="PF00196">
    <property type="entry name" value="GerE"/>
    <property type="match status" value="1"/>
</dbReference>
<evidence type="ECO:0000256" key="2">
    <source>
        <dbReference type="ARBA" id="ARBA00023125"/>
    </source>
</evidence>
<dbReference type="AlphaFoldDB" id="A0A7W7B3M6"/>
<dbReference type="InterPro" id="IPR016032">
    <property type="entry name" value="Sig_transdc_resp-reg_C-effctor"/>
</dbReference>
<accession>A0A7W7B3M6</accession>
<dbReference type="GO" id="GO:0003677">
    <property type="term" value="F:DNA binding"/>
    <property type="evidence" value="ECO:0007669"/>
    <property type="project" value="UniProtKB-KW"/>
</dbReference>
<dbReference type="EMBL" id="JACHNZ010000042">
    <property type="protein sequence ID" value="MBB4633401.1"/>
    <property type="molecule type" value="Genomic_DNA"/>
</dbReference>
<evidence type="ECO:0000313" key="6">
    <source>
        <dbReference type="Proteomes" id="UP000566324"/>
    </source>
</evidence>
<evidence type="ECO:0000313" key="5">
    <source>
        <dbReference type="EMBL" id="MBB4633401.1"/>
    </source>
</evidence>
<protein>
    <submittedName>
        <fullName evidence="5">LuxR family quorum-sensing system transcriptional regulator CciR</fullName>
    </submittedName>
</protein>
<dbReference type="Gene3D" id="1.10.10.10">
    <property type="entry name" value="Winged helix-like DNA-binding domain superfamily/Winged helix DNA-binding domain"/>
    <property type="match status" value="1"/>
</dbReference>
<dbReference type="SMART" id="SM00421">
    <property type="entry name" value="HTH_LUXR"/>
    <property type="match status" value="1"/>
</dbReference>
<keyword evidence="6" id="KW-1185">Reference proteome</keyword>
<comment type="caution">
    <text evidence="5">The sequence shown here is derived from an EMBL/GenBank/DDBJ whole genome shotgun (WGS) entry which is preliminary data.</text>
</comment>
<sequence>MPSVSPSLWNLPCLALTNIVVEELRATATREELATLMEAVAREMKFRYYALIHHDDLQPPRPDRVDIKDYPAVIAERLFTQRRYRRDPVIRGCIFADSAFLWSDLPSIISIDRNDRNSLELGLREGLNEGITVPYFRLGDRMGSCTFAGTRTPERAHHFLGAAQMIGIFAFQSASRLVSGNRSINSTALKLHPRPRDCVILVGRGYSNKEIARTLSLTPRTVDGYLTEARRLFDAHDRTELVVSAVLAGEVGLHELRRQPE</sequence>
<feature type="domain" description="HTH luxR-type" evidence="4">
    <location>
        <begin position="184"/>
        <end position="249"/>
    </location>
</feature>
<dbReference type="Pfam" id="PF03472">
    <property type="entry name" value="Autoind_bind"/>
    <property type="match status" value="1"/>
</dbReference>
<dbReference type="InterPro" id="IPR005143">
    <property type="entry name" value="TF_LuxR_autoind-bd_dom"/>
</dbReference>
<keyword evidence="2" id="KW-0238">DNA-binding</keyword>
<dbReference type="Proteomes" id="UP000566324">
    <property type="component" value="Unassembled WGS sequence"/>
</dbReference>
<dbReference type="GO" id="GO:0006355">
    <property type="term" value="P:regulation of DNA-templated transcription"/>
    <property type="evidence" value="ECO:0007669"/>
    <property type="project" value="InterPro"/>
</dbReference>
<organism evidence="5 6">
    <name type="scientific">Sphingosinicella soli</name>
    <dbReference type="NCBI Taxonomy" id="333708"/>
    <lineage>
        <taxon>Bacteria</taxon>
        <taxon>Pseudomonadati</taxon>
        <taxon>Pseudomonadota</taxon>
        <taxon>Alphaproteobacteria</taxon>
        <taxon>Sphingomonadales</taxon>
        <taxon>Sphingosinicellaceae</taxon>
        <taxon>Sphingosinicella</taxon>
    </lineage>
</organism>
<dbReference type="InterPro" id="IPR000792">
    <property type="entry name" value="Tscrpt_reg_LuxR_C"/>
</dbReference>
<keyword evidence="3" id="KW-0804">Transcription</keyword>
<evidence type="ECO:0000256" key="3">
    <source>
        <dbReference type="ARBA" id="ARBA00023163"/>
    </source>
</evidence>
<dbReference type="InterPro" id="IPR036388">
    <property type="entry name" value="WH-like_DNA-bd_sf"/>
</dbReference>
<name>A0A7W7B3M6_9SPHN</name>
<gene>
    <name evidence="5" type="ORF">GGQ98_003039</name>
</gene>
<dbReference type="SUPFAM" id="SSF75516">
    <property type="entry name" value="Pheromone-binding domain of LuxR-like quorum-sensing transcription factors"/>
    <property type="match status" value="1"/>
</dbReference>
<dbReference type="PROSITE" id="PS50043">
    <property type="entry name" value="HTH_LUXR_2"/>
    <property type="match status" value="1"/>
</dbReference>
<evidence type="ECO:0000256" key="1">
    <source>
        <dbReference type="ARBA" id="ARBA00023015"/>
    </source>
</evidence>
<dbReference type="InterPro" id="IPR036693">
    <property type="entry name" value="TF_LuxR_autoind-bd_dom_sf"/>
</dbReference>
<dbReference type="SUPFAM" id="SSF46894">
    <property type="entry name" value="C-terminal effector domain of the bipartite response regulators"/>
    <property type="match status" value="1"/>
</dbReference>